<keyword evidence="3" id="KW-1185">Reference proteome</keyword>
<sequence>MSLIELYIPAIWRGVPFLVRDSGLTVGRRNAVHTYPYRDDPWPEDMGRGPRVMSFSARLVGDDVYLQRAVMAAACELEGPGLLVHPTLGPVRCSLVEPVTFRDRGDAQREVQFELVLMQAGSRVFPNLLLNTQNAILVAAAAAVLTVARVLVTELSSISSPAPVLSLGAHNVASAWGALAGAVSRDPGAIASEGLGLPGQHGRYDQGMLAVSAPASATITTQRAAVVASRTELDGAVASLVASSAAVVAQPEDFATASRCVVAAIAGATISPADRIRLLSGLAAYQPYISSTTAPIGADLATVRSAVGAVLRRQALIGLAEAIEAASPDNAQTAQQILTTFVQLIDAEIIIAADNAESGAYDMLRTLRTAVVSDLSARGARLASLVSYSFNVRMPAIALAYRLYQDASRTRDLISRANAAHPLFMPTQFQALDQ</sequence>
<evidence type="ECO:0000313" key="3">
    <source>
        <dbReference type="Proteomes" id="UP000216151"/>
    </source>
</evidence>
<dbReference type="AlphaFoldDB" id="A0A269XX05"/>
<dbReference type="EMBL" id="NCXK01000011">
    <property type="protein sequence ID" value="PAK77833.1"/>
    <property type="molecule type" value="Genomic_DNA"/>
</dbReference>
<evidence type="ECO:0000259" key="1">
    <source>
        <dbReference type="Pfam" id="PF07157"/>
    </source>
</evidence>
<protein>
    <submittedName>
        <fullName evidence="2">Multidrug DMT transporter</fullName>
    </submittedName>
</protein>
<evidence type="ECO:0000313" key="2">
    <source>
        <dbReference type="EMBL" id="PAK77833.1"/>
    </source>
</evidence>
<reference evidence="2 3" key="1">
    <citation type="submission" date="2017-04" db="EMBL/GenBank/DDBJ databases">
        <title>Kefir bacterial isolates.</title>
        <authorList>
            <person name="Kim Y."/>
            <person name="Blasche S."/>
            <person name="Patil K.R."/>
        </authorList>
    </citation>
    <scope>NUCLEOTIDE SEQUENCE [LARGE SCALE GENOMIC DNA]</scope>
    <source>
        <strain evidence="2 3">KR</strain>
    </source>
</reference>
<dbReference type="InterPro" id="IPR009826">
    <property type="entry name" value="DNA_circ_N"/>
</dbReference>
<dbReference type="Pfam" id="PF07157">
    <property type="entry name" value="DNA_circ_N"/>
    <property type="match status" value="1"/>
</dbReference>
<gene>
    <name evidence="2" type="ORF">B8X00_09145</name>
</gene>
<dbReference type="OrthoDB" id="378644at2"/>
<proteinExistence type="predicted"/>
<organism evidence="2 3">
    <name type="scientific">Acetobacter fabarum</name>
    <dbReference type="NCBI Taxonomy" id="483199"/>
    <lineage>
        <taxon>Bacteria</taxon>
        <taxon>Pseudomonadati</taxon>
        <taxon>Pseudomonadota</taxon>
        <taxon>Alphaproteobacteria</taxon>
        <taxon>Acetobacterales</taxon>
        <taxon>Acetobacteraceae</taxon>
        <taxon>Acetobacter</taxon>
    </lineage>
</organism>
<dbReference type="Proteomes" id="UP000216151">
    <property type="component" value="Unassembled WGS sequence"/>
</dbReference>
<name>A0A269XX05_9PROT</name>
<feature type="domain" description="DNA circulation N-terminal" evidence="1">
    <location>
        <begin position="9"/>
        <end position="91"/>
    </location>
</feature>
<dbReference type="RefSeq" id="WP_095349947.1">
    <property type="nucleotide sequence ID" value="NZ_NCXK01000011.1"/>
</dbReference>
<accession>A0A269XX05</accession>
<comment type="caution">
    <text evidence="2">The sequence shown here is derived from an EMBL/GenBank/DDBJ whole genome shotgun (WGS) entry which is preliminary data.</text>
</comment>